<evidence type="ECO:0000259" key="4">
    <source>
        <dbReference type="PROSITE" id="PS01124"/>
    </source>
</evidence>
<organism evidence="5 6">
    <name type="scientific">Pendulispora albinea</name>
    <dbReference type="NCBI Taxonomy" id="2741071"/>
    <lineage>
        <taxon>Bacteria</taxon>
        <taxon>Pseudomonadati</taxon>
        <taxon>Myxococcota</taxon>
        <taxon>Myxococcia</taxon>
        <taxon>Myxococcales</taxon>
        <taxon>Sorangiineae</taxon>
        <taxon>Pendulisporaceae</taxon>
        <taxon>Pendulispora</taxon>
    </lineage>
</organism>
<dbReference type="InterPro" id="IPR009057">
    <property type="entry name" value="Homeodomain-like_sf"/>
</dbReference>
<name>A0ABZ2LXG7_9BACT</name>
<dbReference type="PROSITE" id="PS00041">
    <property type="entry name" value="HTH_ARAC_FAMILY_1"/>
    <property type="match status" value="1"/>
</dbReference>
<dbReference type="EMBL" id="CP089984">
    <property type="protein sequence ID" value="WXB15619.1"/>
    <property type="molecule type" value="Genomic_DNA"/>
</dbReference>
<dbReference type="Gene3D" id="1.10.10.60">
    <property type="entry name" value="Homeodomain-like"/>
    <property type="match status" value="1"/>
</dbReference>
<keyword evidence="3" id="KW-0804">Transcription</keyword>
<evidence type="ECO:0000256" key="3">
    <source>
        <dbReference type="ARBA" id="ARBA00023163"/>
    </source>
</evidence>
<dbReference type="Gene3D" id="3.40.50.880">
    <property type="match status" value="1"/>
</dbReference>
<dbReference type="InterPro" id="IPR018060">
    <property type="entry name" value="HTH_AraC"/>
</dbReference>
<dbReference type="InterPro" id="IPR002818">
    <property type="entry name" value="DJ-1/PfpI"/>
</dbReference>
<dbReference type="Pfam" id="PF01965">
    <property type="entry name" value="DJ-1_PfpI"/>
    <property type="match status" value="1"/>
</dbReference>
<protein>
    <submittedName>
        <fullName evidence="5">Helix-turn-helix domain-containing protein</fullName>
    </submittedName>
</protein>
<keyword evidence="2" id="KW-0238">DNA-binding</keyword>
<dbReference type="SUPFAM" id="SSF46689">
    <property type="entry name" value="Homeodomain-like"/>
    <property type="match status" value="2"/>
</dbReference>
<gene>
    <name evidence="5" type="ORF">LZC94_48360</name>
</gene>
<dbReference type="PANTHER" id="PTHR43130:SF3">
    <property type="entry name" value="HTH-TYPE TRANSCRIPTIONAL REGULATOR RV1931C"/>
    <property type="match status" value="1"/>
</dbReference>
<reference evidence="5 6" key="1">
    <citation type="submission" date="2021-12" db="EMBL/GenBank/DDBJ databases">
        <title>Discovery of the Pendulisporaceae a myxobacterial family with distinct sporulation behavior and unique specialized metabolism.</title>
        <authorList>
            <person name="Garcia R."/>
            <person name="Popoff A."/>
            <person name="Bader C.D."/>
            <person name="Loehr J."/>
            <person name="Walesch S."/>
            <person name="Walt C."/>
            <person name="Boldt J."/>
            <person name="Bunk B."/>
            <person name="Haeckl F.J.F.P.J."/>
            <person name="Gunesch A.P."/>
            <person name="Birkelbach J."/>
            <person name="Nuebel U."/>
            <person name="Pietschmann T."/>
            <person name="Bach T."/>
            <person name="Mueller R."/>
        </authorList>
    </citation>
    <scope>NUCLEOTIDE SEQUENCE [LARGE SCALE GENOMIC DNA]</scope>
    <source>
        <strain evidence="5 6">MSr11954</strain>
    </source>
</reference>
<sequence>MKRVGLIVYDGVRTFDFAVAHEIWGDDRTDLGVPEFELRLCAPHGRAVQLDSGLRCQPTHTLAGLARCDLILVLGSLTPDRDPPPAVLAALRKARARGATIASLCSGAFVLAAAGLLDGRRATTHWRLAPALAARYPAVAVEPEALFVEDGVWTSAGTAAGVDLCLHLVRLAHGAGVANTVARSLVTAPFRAGGQAQFIDRRILDDDAQTDRLSRLRDFALAHLREPLRVKDLARRAGMSERTFARRFLETTGETPLQWLVHQRVLLAQRLLESTGSSIARIADECGFGSALSLRQHFVKAVGVSPSDYRQSFRGDRALPRSVA</sequence>
<feature type="domain" description="HTH araC/xylS-type" evidence="4">
    <location>
        <begin position="214"/>
        <end position="312"/>
    </location>
</feature>
<dbReference type="SUPFAM" id="SSF52317">
    <property type="entry name" value="Class I glutamine amidotransferase-like"/>
    <property type="match status" value="1"/>
</dbReference>
<dbReference type="InterPro" id="IPR052158">
    <property type="entry name" value="INH-QAR"/>
</dbReference>
<dbReference type="InterPro" id="IPR029062">
    <property type="entry name" value="Class_I_gatase-like"/>
</dbReference>
<keyword evidence="1" id="KW-0805">Transcription regulation</keyword>
<evidence type="ECO:0000313" key="5">
    <source>
        <dbReference type="EMBL" id="WXB15619.1"/>
    </source>
</evidence>
<dbReference type="RefSeq" id="WP_394825251.1">
    <property type="nucleotide sequence ID" value="NZ_CP089984.1"/>
</dbReference>
<keyword evidence="6" id="KW-1185">Reference proteome</keyword>
<dbReference type="Pfam" id="PF12833">
    <property type="entry name" value="HTH_18"/>
    <property type="match status" value="1"/>
</dbReference>
<dbReference type="Proteomes" id="UP001370348">
    <property type="component" value="Chromosome"/>
</dbReference>
<accession>A0ABZ2LXG7</accession>
<evidence type="ECO:0000313" key="6">
    <source>
        <dbReference type="Proteomes" id="UP001370348"/>
    </source>
</evidence>
<dbReference type="CDD" id="cd03137">
    <property type="entry name" value="GATase1_AraC_1"/>
    <property type="match status" value="1"/>
</dbReference>
<dbReference type="InterPro" id="IPR018062">
    <property type="entry name" value="HTH_AraC-typ_CS"/>
</dbReference>
<dbReference type="SMART" id="SM00342">
    <property type="entry name" value="HTH_ARAC"/>
    <property type="match status" value="1"/>
</dbReference>
<dbReference type="PROSITE" id="PS01124">
    <property type="entry name" value="HTH_ARAC_FAMILY_2"/>
    <property type="match status" value="1"/>
</dbReference>
<proteinExistence type="predicted"/>
<evidence type="ECO:0000256" key="1">
    <source>
        <dbReference type="ARBA" id="ARBA00023015"/>
    </source>
</evidence>
<evidence type="ECO:0000256" key="2">
    <source>
        <dbReference type="ARBA" id="ARBA00023125"/>
    </source>
</evidence>
<dbReference type="PANTHER" id="PTHR43130">
    <property type="entry name" value="ARAC-FAMILY TRANSCRIPTIONAL REGULATOR"/>
    <property type="match status" value="1"/>
</dbReference>